<reference evidence="1 2" key="1">
    <citation type="journal article" date="2003" name="Int. J. Syst. Evol. Microbiol.">
        <title>Halobacillus salinus sp. nov., isolated from a salt lake on the coast of the East Sea in Korea.</title>
        <authorList>
            <person name="Yoon J.H."/>
            <person name="Kang K.H."/>
            <person name="Park Y.H."/>
        </authorList>
    </citation>
    <scope>NUCLEOTIDE SEQUENCE [LARGE SCALE GENOMIC DNA]</scope>
    <source>
        <strain evidence="1 2">HSL-3</strain>
    </source>
</reference>
<accession>A0A4Z0GZD0</accession>
<name>A0A4Z0GZD0_9BACI</name>
<keyword evidence="2" id="KW-1185">Reference proteome</keyword>
<comment type="caution">
    <text evidence="1">The sequence shown here is derived from an EMBL/GenBank/DDBJ whole genome shotgun (WGS) entry which is preliminary data.</text>
</comment>
<organism evidence="1 2">
    <name type="scientific">Halobacillus salinus</name>
    <dbReference type="NCBI Taxonomy" id="192814"/>
    <lineage>
        <taxon>Bacteria</taxon>
        <taxon>Bacillati</taxon>
        <taxon>Bacillota</taxon>
        <taxon>Bacilli</taxon>
        <taxon>Bacillales</taxon>
        <taxon>Bacillaceae</taxon>
        <taxon>Halobacillus</taxon>
    </lineage>
</organism>
<sequence length="159" mass="17927">MRTFIVLALFGVTLFSLVWATIDNSASDEQSTLSDCTRVEESFPKGHLNYLKQHGWHIASKCRTSTEVIDYYPESIETLQSGGLNLKPYNKKGTEAKITTYILKEEQQNGDNLTATIYEIKGEIIGGYGTLKNWSPGIFSLDDKGRLLEQDKILRPHQP</sequence>
<protein>
    <submittedName>
        <fullName evidence="1">DUF4830 domain-containing protein</fullName>
    </submittedName>
</protein>
<evidence type="ECO:0000313" key="1">
    <source>
        <dbReference type="EMBL" id="TGB03563.1"/>
    </source>
</evidence>
<proteinExistence type="predicted"/>
<dbReference type="EMBL" id="SRJC01000001">
    <property type="protein sequence ID" value="TGB03563.1"/>
    <property type="molecule type" value="Genomic_DNA"/>
</dbReference>
<dbReference type="AlphaFoldDB" id="A0A4Z0GZD0"/>
<dbReference type="Proteomes" id="UP000297982">
    <property type="component" value="Unassembled WGS sequence"/>
</dbReference>
<dbReference type="RefSeq" id="WP_135326294.1">
    <property type="nucleotide sequence ID" value="NZ_SRJC01000001.1"/>
</dbReference>
<gene>
    <name evidence="1" type="ORF">E4663_00735</name>
</gene>
<evidence type="ECO:0000313" key="2">
    <source>
        <dbReference type="Proteomes" id="UP000297982"/>
    </source>
</evidence>